<evidence type="ECO:0000256" key="1">
    <source>
        <dbReference type="SAM" id="MobiDB-lite"/>
    </source>
</evidence>
<feature type="region of interest" description="Disordered" evidence="1">
    <location>
        <begin position="61"/>
        <end position="81"/>
    </location>
</feature>
<sequence>MEVVKKGAWSAFKDVAMTFLVNKKDPNLKSIVETMLQKYQNLQTLMMADYCWMLHRDEPTRAHARKSRQHSMTGQKRQRHK</sequence>
<protein>
    <submittedName>
        <fullName evidence="2">Uncharacterized protein</fullName>
    </submittedName>
</protein>
<organism evidence="2 3">
    <name type="scientific">Popillia japonica</name>
    <name type="common">Japanese beetle</name>
    <dbReference type="NCBI Taxonomy" id="7064"/>
    <lineage>
        <taxon>Eukaryota</taxon>
        <taxon>Metazoa</taxon>
        <taxon>Ecdysozoa</taxon>
        <taxon>Arthropoda</taxon>
        <taxon>Hexapoda</taxon>
        <taxon>Insecta</taxon>
        <taxon>Pterygota</taxon>
        <taxon>Neoptera</taxon>
        <taxon>Endopterygota</taxon>
        <taxon>Coleoptera</taxon>
        <taxon>Polyphaga</taxon>
        <taxon>Scarabaeiformia</taxon>
        <taxon>Scarabaeidae</taxon>
        <taxon>Rutelinae</taxon>
        <taxon>Popillia</taxon>
    </lineage>
</organism>
<evidence type="ECO:0000313" key="3">
    <source>
        <dbReference type="Proteomes" id="UP001458880"/>
    </source>
</evidence>
<accession>A0AAW1JK00</accession>
<name>A0AAW1JK00_POPJA</name>
<dbReference type="Proteomes" id="UP001458880">
    <property type="component" value="Unassembled WGS sequence"/>
</dbReference>
<proteinExistence type="predicted"/>
<dbReference type="PANTHER" id="PTHR46114:SF1">
    <property type="entry name" value="ZAD DOMAIN-CONTAINING PROTEIN"/>
    <property type="match status" value="1"/>
</dbReference>
<dbReference type="AlphaFoldDB" id="A0AAW1JK00"/>
<gene>
    <name evidence="2" type="ORF">QE152_g28390</name>
</gene>
<reference evidence="2 3" key="1">
    <citation type="journal article" date="2024" name="BMC Genomics">
        <title>De novo assembly and annotation of Popillia japonica's genome with initial clues to its potential as an invasive pest.</title>
        <authorList>
            <person name="Cucini C."/>
            <person name="Boschi S."/>
            <person name="Funari R."/>
            <person name="Cardaioli E."/>
            <person name="Iannotti N."/>
            <person name="Marturano G."/>
            <person name="Paoli F."/>
            <person name="Bruttini M."/>
            <person name="Carapelli A."/>
            <person name="Frati F."/>
            <person name="Nardi F."/>
        </authorList>
    </citation>
    <scope>NUCLEOTIDE SEQUENCE [LARGE SCALE GENOMIC DNA]</scope>
    <source>
        <strain evidence="2">DMR45628</strain>
    </source>
</reference>
<dbReference type="PANTHER" id="PTHR46114">
    <property type="entry name" value="APPLE DOMAIN-CONTAINING PROTEIN"/>
    <property type="match status" value="1"/>
</dbReference>
<comment type="caution">
    <text evidence="2">The sequence shown here is derived from an EMBL/GenBank/DDBJ whole genome shotgun (WGS) entry which is preliminary data.</text>
</comment>
<evidence type="ECO:0000313" key="2">
    <source>
        <dbReference type="EMBL" id="KAK9704274.1"/>
    </source>
</evidence>
<dbReference type="EMBL" id="JASPKY010000353">
    <property type="protein sequence ID" value="KAK9704274.1"/>
    <property type="molecule type" value="Genomic_DNA"/>
</dbReference>
<keyword evidence="3" id="KW-1185">Reference proteome</keyword>